<evidence type="ECO:0000256" key="4">
    <source>
        <dbReference type="ARBA" id="ARBA00023136"/>
    </source>
</evidence>
<feature type="transmembrane region" description="Helical" evidence="7">
    <location>
        <begin position="89"/>
        <end position="113"/>
    </location>
</feature>
<feature type="transmembrane region" description="Helical" evidence="7">
    <location>
        <begin position="119"/>
        <end position="136"/>
    </location>
</feature>
<dbReference type="GO" id="GO:0012505">
    <property type="term" value="C:endomembrane system"/>
    <property type="evidence" value="ECO:0007669"/>
    <property type="project" value="UniProtKB-SubCell"/>
</dbReference>
<feature type="domain" description="HTTM-like" evidence="8">
    <location>
        <begin position="43"/>
        <end position="298"/>
    </location>
</feature>
<gene>
    <name evidence="9" type="ORF">CINCED_3A009073</name>
</gene>
<accession>A0A5E4ME00</accession>
<keyword evidence="2 7" id="KW-0812">Transmembrane</keyword>
<evidence type="ECO:0000256" key="7">
    <source>
        <dbReference type="SAM" id="Phobius"/>
    </source>
</evidence>
<dbReference type="InterPro" id="IPR053935">
    <property type="entry name" value="VKGC_lumenal_dom"/>
</dbReference>
<comment type="subcellular location">
    <subcellularLocation>
        <location evidence="1">Endomembrane system</location>
        <topology evidence="1">Multi-pass membrane protein</topology>
    </subcellularLocation>
</comment>
<dbReference type="Pfam" id="PF22777">
    <property type="entry name" value="VKGC_lumenal_dom"/>
    <property type="match status" value="1"/>
</dbReference>
<organism evidence="9 10">
    <name type="scientific">Cinara cedri</name>
    <dbReference type="NCBI Taxonomy" id="506608"/>
    <lineage>
        <taxon>Eukaryota</taxon>
        <taxon>Metazoa</taxon>
        <taxon>Ecdysozoa</taxon>
        <taxon>Arthropoda</taxon>
        <taxon>Hexapoda</taxon>
        <taxon>Insecta</taxon>
        <taxon>Pterygota</taxon>
        <taxon>Neoptera</taxon>
        <taxon>Paraneoptera</taxon>
        <taxon>Hemiptera</taxon>
        <taxon>Sternorrhyncha</taxon>
        <taxon>Aphidomorpha</taxon>
        <taxon>Aphidoidea</taxon>
        <taxon>Aphididae</taxon>
        <taxon>Lachninae</taxon>
        <taxon>Cinara</taxon>
    </lineage>
</organism>
<dbReference type="EMBL" id="CABPRJ010000487">
    <property type="protein sequence ID" value="VVC29077.1"/>
    <property type="molecule type" value="Genomic_DNA"/>
</dbReference>
<keyword evidence="3 7" id="KW-1133">Transmembrane helix</keyword>
<evidence type="ECO:0000256" key="5">
    <source>
        <dbReference type="ARBA" id="ARBA00023157"/>
    </source>
</evidence>
<keyword evidence="6" id="KW-0456">Lyase</keyword>
<dbReference type="SMART" id="SM00752">
    <property type="entry name" value="HTTM"/>
    <property type="match status" value="1"/>
</dbReference>
<feature type="transmembrane region" description="Helical" evidence="7">
    <location>
        <begin position="148"/>
        <end position="166"/>
    </location>
</feature>
<evidence type="ECO:0000256" key="6">
    <source>
        <dbReference type="ARBA" id="ARBA00023239"/>
    </source>
</evidence>
<keyword evidence="10" id="KW-1185">Reference proteome</keyword>
<dbReference type="PANTHER" id="PTHR12639">
    <property type="entry name" value="VITAMIN K-DEPENDENT GAMMA-CARBOXYLASE"/>
    <property type="match status" value="1"/>
</dbReference>
<feature type="transmembrane region" description="Helical" evidence="7">
    <location>
        <begin position="262"/>
        <end position="285"/>
    </location>
</feature>
<dbReference type="OrthoDB" id="206689at2759"/>
<reference evidence="9 10" key="1">
    <citation type="submission" date="2019-08" db="EMBL/GenBank/DDBJ databases">
        <authorList>
            <person name="Alioto T."/>
            <person name="Alioto T."/>
            <person name="Gomez Garrido J."/>
        </authorList>
    </citation>
    <scope>NUCLEOTIDE SEQUENCE [LARGE SCALE GENOMIC DNA]</scope>
</reference>
<proteinExistence type="predicted"/>
<dbReference type="InterPro" id="IPR011020">
    <property type="entry name" value="HTTM-like"/>
</dbReference>
<feature type="transmembrane region" description="Helical" evidence="7">
    <location>
        <begin position="236"/>
        <end position="255"/>
    </location>
</feature>
<protein>
    <submittedName>
        <fullName evidence="9">HTTM,Vitamin K-dependent gamma-carboxylase</fullName>
    </submittedName>
</protein>
<evidence type="ECO:0000256" key="2">
    <source>
        <dbReference type="ARBA" id="ARBA00022692"/>
    </source>
</evidence>
<evidence type="ECO:0000256" key="1">
    <source>
        <dbReference type="ARBA" id="ARBA00004127"/>
    </source>
</evidence>
<dbReference type="InterPro" id="IPR053934">
    <property type="entry name" value="HTTM_dom"/>
</dbReference>
<name>A0A5E4ME00_9HEMI</name>
<dbReference type="Pfam" id="PF05090">
    <property type="entry name" value="HTTM"/>
    <property type="match status" value="1"/>
</dbReference>
<dbReference type="GO" id="GO:0008488">
    <property type="term" value="F:gamma-glutamyl carboxylase activity"/>
    <property type="evidence" value="ECO:0007669"/>
    <property type="project" value="InterPro"/>
</dbReference>
<keyword evidence="4 7" id="KW-0472">Membrane</keyword>
<feature type="transmembrane region" description="Helical" evidence="7">
    <location>
        <begin position="181"/>
        <end position="199"/>
    </location>
</feature>
<dbReference type="Proteomes" id="UP000325440">
    <property type="component" value="Unassembled WGS sequence"/>
</dbReference>
<evidence type="ECO:0000256" key="3">
    <source>
        <dbReference type="ARBA" id="ARBA00022989"/>
    </source>
</evidence>
<feature type="transmembrane region" description="Helical" evidence="7">
    <location>
        <begin position="206"/>
        <end position="224"/>
    </location>
</feature>
<evidence type="ECO:0000313" key="10">
    <source>
        <dbReference type="Proteomes" id="UP000325440"/>
    </source>
</evidence>
<keyword evidence="5" id="KW-1015">Disulfide bond</keyword>
<dbReference type="PANTHER" id="PTHR12639:SF6">
    <property type="entry name" value="VITAMIN K-DEPENDENT GAMMA-CARBOXYLASE"/>
    <property type="match status" value="1"/>
</dbReference>
<evidence type="ECO:0000313" key="9">
    <source>
        <dbReference type="EMBL" id="VVC29077.1"/>
    </source>
</evidence>
<dbReference type="GO" id="GO:0019842">
    <property type="term" value="F:vitamin binding"/>
    <property type="evidence" value="ECO:0007669"/>
    <property type="project" value="TreeGrafter"/>
</dbReference>
<sequence>MDENSATTTAVTNTENVAADRQSRNKLAVGIGAAWHRLVTYMFEPEDGTCLAMMRIAFATLMIIDTMNERGFCRVDKRWMEPMKCYFPLFDIIKPLPGGWMCLVYAVMFSGLLGVFAGFYYRTSCIAYAVTYWYIFLADKSSWNNHSYLFGLLTLIFSVTDAHRNWSVNSWSEPQKPVPRWNYLLLRIQFFIMYFVAGLKKFEPDWLWGYSMMTLGHNYAFTPFRYVFSAEFVDHWIVHVGGFLIDLLSGFGLCFRSSRPFTIVVLLIFHGMNSAMFSIGMFPYVCAAMLPVFCEPAAVARALGATAVTGTGQSGRSSDAAAVRKSPTTAAKRNAVAACVCAYAVLQLFMPYSHFVTRGYNGFRDGLYGYSWDMMLYNVDLAKIQVKVVDHKRREKFFVDPESWTDNSKWVLHGDMMRQFARCVAANMPDRRDNMSVLMDVWGSLNGRFHQRLVDPNVDLLHAPWSPWSPVPWLMPAIRHLDRWRPWIVDAKNRTDDHRLLFFADFQGMTLTHDDLPTDKNVTAVRTATLAVIEGAVAVRNLGAGGGGDGSEVRVVSGEAMDVTGRYAVTTVSATPSCYVYAETAAAGDDGENDAAERSTGGGRPKCSTACFAFALDAAKYAFSPFFP</sequence>
<evidence type="ECO:0000259" key="8">
    <source>
        <dbReference type="SMART" id="SM00752"/>
    </source>
</evidence>
<dbReference type="InterPro" id="IPR007782">
    <property type="entry name" value="VKG_COase"/>
</dbReference>
<dbReference type="AlphaFoldDB" id="A0A5E4ME00"/>